<dbReference type="Proteomes" id="UP001500282">
    <property type="component" value="Unassembled WGS sequence"/>
</dbReference>
<keyword evidence="2 5" id="KW-0812">Transmembrane</keyword>
<keyword evidence="4 5" id="KW-0472">Membrane</keyword>
<feature type="transmembrane region" description="Helical" evidence="5">
    <location>
        <begin position="139"/>
        <end position="168"/>
    </location>
</feature>
<sequence length="442" mass="46443">MGIGSAALLVSAGVASGLAGSIAGLASLFSYPALLAVGLPPVAANVTNTVALFSNTVGTAAGSRTELRGQRDRLLRLAAIAALGGAVGAALLLGTPSSAFEAVVPWLIALGSVLILVRDPLRRLIASRSRPLAHTARPTLPLACAVLLVGLYGGYFGAASGVLMLAVLSLTATEPLPVTNAVKNIATGAANVTAAVAYVAIAPVNWPAAATLGLGALLGSWLGPLTPADGPPAAVPLPARRARAYSVPVNKWSLEGTVVRLIPLSVDHAEALFPSASDPEVWRWMPRPRPESVGQVRDMLSEMIADPTRRCFAVKRRADGTVIGSTSMYDLDLVESRTEIGATWFDRSCWGGPYNAESKLLLFGHAFDDLRLARLALRTDNLNVRSQRALARLGLVHEGTLRSHMRRPDGSRRDSLYYSLLADEWPAARDALLARVAARRVA</sequence>
<proteinExistence type="inferred from homology"/>
<dbReference type="InterPro" id="IPR016181">
    <property type="entry name" value="Acyl_CoA_acyltransferase"/>
</dbReference>
<evidence type="ECO:0000256" key="2">
    <source>
        <dbReference type="ARBA" id="ARBA00022692"/>
    </source>
</evidence>
<feature type="domain" description="N-acetyltransferase" evidence="6">
    <location>
        <begin position="267"/>
        <end position="423"/>
    </location>
</feature>
<dbReference type="EMBL" id="BAAAIH010000010">
    <property type="protein sequence ID" value="GAA1265049.1"/>
    <property type="molecule type" value="Genomic_DNA"/>
</dbReference>
<dbReference type="PANTHER" id="PTHR43610:SF1">
    <property type="entry name" value="N-ACETYLTRANSFERASE DOMAIN-CONTAINING PROTEIN"/>
    <property type="match status" value="1"/>
</dbReference>
<dbReference type="Gene3D" id="3.40.630.30">
    <property type="match status" value="1"/>
</dbReference>
<feature type="transmembrane region" description="Helical" evidence="5">
    <location>
        <begin position="74"/>
        <end position="93"/>
    </location>
</feature>
<comment type="similarity">
    <text evidence="5">Belongs to the 4-toluene sulfonate uptake permease (TSUP) (TC 2.A.102) family.</text>
</comment>
<comment type="subcellular location">
    <subcellularLocation>
        <location evidence="5">Cell membrane</location>
        <topology evidence="5">Multi-pass membrane protein</topology>
    </subcellularLocation>
    <subcellularLocation>
        <location evidence="1">Membrane</location>
        <topology evidence="1">Multi-pass membrane protein</topology>
    </subcellularLocation>
</comment>
<organism evidence="7 8">
    <name type="scientific">Streptomyces javensis</name>
    <dbReference type="NCBI Taxonomy" id="114698"/>
    <lineage>
        <taxon>Bacteria</taxon>
        <taxon>Bacillati</taxon>
        <taxon>Actinomycetota</taxon>
        <taxon>Actinomycetes</taxon>
        <taxon>Kitasatosporales</taxon>
        <taxon>Streptomycetaceae</taxon>
        <taxon>Streptomyces</taxon>
        <taxon>Streptomyces violaceusniger group</taxon>
    </lineage>
</organism>
<evidence type="ECO:0000256" key="4">
    <source>
        <dbReference type="ARBA" id="ARBA00023136"/>
    </source>
</evidence>
<comment type="caution">
    <text evidence="7">The sequence shown here is derived from an EMBL/GenBank/DDBJ whole genome shotgun (WGS) entry which is preliminary data.</text>
</comment>
<dbReference type="PROSITE" id="PS51186">
    <property type="entry name" value="GNAT"/>
    <property type="match status" value="1"/>
</dbReference>
<evidence type="ECO:0000313" key="7">
    <source>
        <dbReference type="EMBL" id="GAA1265049.1"/>
    </source>
</evidence>
<accession>A0ABP4HGF0</accession>
<gene>
    <name evidence="7" type="ORF">GCM10009579_24320</name>
</gene>
<dbReference type="InterPro" id="IPR002781">
    <property type="entry name" value="TM_pro_TauE-like"/>
</dbReference>
<evidence type="ECO:0000259" key="6">
    <source>
        <dbReference type="PROSITE" id="PS51186"/>
    </source>
</evidence>
<protein>
    <recommendedName>
        <fullName evidence="5">Probable membrane transporter protein</fullName>
    </recommendedName>
</protein>
<dbReference type="Pfam" id="PF01925">
    <property type="entry name" value="TauE"/>
    <property type="match status" value="1"/>
</dbReference>
<dbReference type="InterPro" id="IPR000182">
    <property type="entry name" value="GNAT_dom"/>
</dbReference>
<evidence type="ECO:0000256" key="3">
    <source>
        <dbReference type="ARBA" id="ARBA00022989"/>
    </source>
</evidence>
<evidence type="ECO:0000256" key="5">
    <source>
        <dbReference type="RuleBase" id="RU363041"/>
    </source>
</evidence>
<evidence type="ECO:0000256" key="1">
    <source>
        <dbReference type="ARBA" id="ARBA00004141"/>
    </source>
</evidence>
<keyword evidence="8" id="KW-1185">Reference proteome</keyword>
<dbReference type="SUPFAM" id="SSF55729">
    <property type="entry name" value="Acyl-CoA N-acyltransferases (Nat)"/>
    <property type="match status" value="1"/>
</dbReference>
<feature type="transmembrane region" description="Helical" evidence="5">
    <location>
        <begin position="99"/>
        <end position="118"/>
    </location>
</feature>
<feature type="transmembrane region" description="Helical" evidence="5">
    <location>
        <begin position="29"/>
        <end position="53"/>
    </location>
</feature>
<name>A0ABP4HGF0_9ACTN</name>
<dbReference type="Pfam" id="PF13302">
    <property type="entry name" value="Acetyltransf_3"/>
    <property type="match status" value="1"/>
</dbReference>
<evidence type="ECO:0000313" key="8">
    <source>
        <dbReference type="Proteomes" id="UP001500282"/>
    </source>
</evidence>
<reference evidence="8" key="1">
    <citation type="journal article" date="2019" name="Int. J. Syst. Evol. Microbiol.">
        <title>The Global Catalogue of Microorganisms (GCM) 10K type strain sequencing project: providing services to taxonomists for standard genome sequencing and annotation.</title>
        <authorList>
            <consortium name="The Broad Institute Genomics Platform"/>
            <consortium name="The Broad Institute Genome Sequencing Center for Infectious Disease"/>
            <person name="Wu L."/>
            <person name="Ma J."/>
        </authorList>
    </citation>
    <scope>NUCLEOTIDE SEQUENCE [LARGE SCALE GENOMIC DNA]</scope>
    <source>
        <strain evidence="8">JCM 11448</strain>
    </source>
</reference>
<keyword evidence="3 5" id="KW-1133">Transmembrane helix</keyword>
<dbReference type="PANTHER" id="PTHR43610">
    <property type="entry name" value="BLL6696 PROTEIN"/>
    <property type="match status" value="1"/>
</dbReference>
<keyword evidence="5" id="KW-1003">Cell membrane</keyword>